<gene>
    <name evidence="4" type="ORF">GWI33_000079</name>
</gene>
<proteinExistence type="predicted"/>
<reference evidence="4" key="1">
    <citation type="submission" date="2020-08" db="EMBL/GenBank/DDBJ databases">
        <title>Genome sequencing and assembly of the red palm weevil Rhynchophorus ferrugineus.</title>
        <authorList>
            <person name="Dias G.B."/>
            <person name="Bergman C.M."/>
            <person name="Manee M."/>
        </authorList>
    </citation>
    <scope>NUCLEOTIDE SEQUENCE</scope>
    <source>
        <strain evidence="4">AA-2017</strain>
        <tissue evidence="4">Whole larva</tissue>
    </source>
</reference>
<dbReference type="Gene3D" id="2.30.30.40">
    <property type="entry name" value="SH3 Domains"/>
    <property type="match status" value="1"/>
</dbReference>
<keyword evidence="1" id="KW-0728">SH3 domain</keyword>
<organism evidence="4 5">
    <name type="scientific">Rhynchophorus ferrugineus</name>
    <name type="common">Red palm weevil</name>
    <name type="synonym">Curculio ferrugineus</name>
    <dbReference type="NCBI Taxonomy" id="354439"/>
    <lineage>
        <taxon>Eukaryota</taxon>
        <taxon>Metazoa</taxon>
        <taxon>Ecdysozoa</taxon>
        <taxon>Arthropoda</taxon>
        <taxon>Hexapoda</taxon>
        <taxon>Insecta</taxon>
        <taxon>Pterygota</taxon>
        <taxon>Neoptera</taxon>
        <taxon>Endopterygota</taxon>
        <taxon>Coleoptera</taxon>
        <taxon>Polyphaga</taxon>
        <taxon>Cucujiformia</taxon>
        <taxon>Curculionidae</taxon>
        <taxon>Dryophthorinae</taxon>
        <taxon>Rhynchophorus</taxon>
    </lineage>
</organism>
<dbReference type="SUPFAM" id="SSF50044">
    <property type="entry name" value="SH3-domain"/>
    <property type="match status" value="1"/>
</dbReference>
<name>A0A834J0M3_RHYFE</name>
<feature type="region of interest" description="Disordered" evidence="2">
    <location>
        <begin position="24"/>
        <end position="57"/>
    </location>
</feature>
<protein>
    <recommendedName>
        <fullName evidence="3">SH3 domain-containing protein</fullName>
    </recommendedName>
</protein>
<feature type="region of interest" description="Disordered" evidence="2">
    <location>
        <begin position="94"/>
        <end position="125"/>
    </location>
</feature>
<evidence type="ECO:0000256" key="2">
    <source>
        <dbReference type="SAM" id="MobiDB-lite"/>
    </source>
</evidence>
<evidence type="ECO:0000313" key="4">
    <source>
        <dbReference type="EMBL" id="KAF7288025.1"/>
    </source>
</evidence>
<dbReference type="AlphaFoldDB" id="A0A834J0M3"/>
<accession>A0A834J0M3</accession>
<sequence>MGQQPSRQRKNFLLHRKLSSFLATRSRRNPNPQQPIKFQYKTTKKQTTEPPSTSPDKFRIKPIGRLRAIRNCTEATDDGHLARRNATREEVKLPLRTKSEPNLGTERPKHRRKSRKIRGDPHDGKIQQFGYEIQDVDSFLAKATLHKPANIPVVLAFPTILYQTRIGGYQSEISLPLGMVVNAVFKNQNWLYVQTPHAEEGYVTYSACLPLGIIPPPDDDKSSPCWEKSTDVFPKPSGNMTDTEKLSCQSECGNEEEIYSDRDQYRSAFSACGEKSVDRLYLRATAIAKGKGTRHTLLVINDNYEGIGKSSIRVTKNEVVFLLNASIKGWFYVKNKEGQEGFIPSVIAGHGFL</sequence>
<dbReference type="Pfam" id="PF00018">
    <property type="entry name" value="SH3_1"/>
    <property type="match status" value="1"/>
</dbReference>
<evidence type="ECO:0000259" key="3">
    <source>
        <dbReference type="Pfam" id="PF00018"/>
    </source>
</evidence>
<dbReference type="InterPro" id="IPR001452">
    <property type="entry name" value="SH3_domain"/>
</dbReference>
<dbReference type="InterPro" id="IPR036028">
    <property type="entry name" value="SH3-like_dom_sf"/>
</dbReference>
<dbReference type="EMBL" id="JAACXV010000001">
    <property type="protein sequence ID" value="KAF7288025.1"/>
    <property type="molecule type" value="Genomic_DNA"/>
</dbReference>
<evidence type="ECO:0000256" key="1">
    <source>
        <dbReference type="ARBA" id="ARBA00022443"/>
    </source>
</evidence>
<keyword evidence="5" id="KW-1185">Reference proteome</keyword>
<evidence type="ECO:0000313" key="5">
    <source>
        <dbReference type="Proteomes" id="UP000625711"/>
    </source>
</evidence>
<dbReference type="Proteomes" id="UP000625711">
    <property type="component" value="Unassembled WGS sequence"/>
</dbReference>
<feature type="domain" description="SH3" evidence="3">
    <location>
        <begin position="304"/>
        <end position="345"/>
    </location>
</feature>
<dbReference type="OrthoDB" id="6415921at2759"/>
<comment type="caution">
    <text evidence="4">The sequence shown here is derived from an EMBL/GenBank/DDBJ whole genome shotgun (WGS) entry which is preliminary data.</text>
</comment>